<feature type="signal peptide" evidence="1">
    <location>
        <begin position="1"/>
        <end position="27"/>
    </location>
</feature>
<accession>A0A239MVI2</accession>
<dbReference type="RefSeq" id="WP_245869328.1">
    <property type="nucleotide sequence ID" value="NZ_FZOR01000032.1"/>
</dbReference>
<evidence type="ECO:0000313" key="3">
    <source>
        <dbReference type="Proteomes" id="UP000198318"/>
    </source>
</evidence>
<keyword evidence="3" id="KW-1185">Reference proteome</keyword>
<proteinExistence type="predicted"/>
<sequence length="192" mass="20348">MDQYWRRRAVALAAVLGAVGLVAWACAGTGGDEQVRNAGAAESTSPPPPPTAMPTVTVTTTATPRPAPVRDGGPCDGDDLVVNMSAQQSTYSGSERPEFRVTVVYTGQGACKFDTRSLDVRITSGSDRIWSSAGCRRGTAAKETLRRGIPYVDTVVWDRTRGCKGNAVARPGTYVARLKGATTGGKQIFRLR</sequence>
<reference evidence="2 3" key="1">
    <citation type="submission" date="2017-06" db="EMBL/GenBank/DDBJ databases">
        <authorList>
            <person name="Kim H.J."/>
            <person name="Triplett B.A."/>
        </authorList>
    </citation>
    <scope>NUCLEOTIDE SEQUENCE [LARGE SCALE GENOMIC DNA]</scope>
    <source>
        <strain evidence="2 3">DSM 44715</strain>
    </source>
</reference>
<gene>
    <name evidence="2" type="ORF">SAMN05443665_103226</name>
</gene>
<name>A0A239MVI2_9ACTN</name>
<evidence type="ECO:0000313" key="2">
    <source>
        <dbReference type="EMBL" id="SNT46253.1"/>
    </source>
</evidence>
<feature type="chain" id="PRO_5013326080" evidence="1">
    <location>
        <begin position="28"/>
        <end position="192"/>
    </location>
</feature>
<dbReference type="Proteomes" id="UP000198318">
    <property type="component" value="Unassembled WGS sequence"/>
</dbReference>
<dbReference type="EMBL" id="FZOR01000032">
    <property type="protein sequence ID" value="SNT46253.1"/>
    <property type="molecule type" value="Genomic_DNA"/>
</dbReference>
<evidence type="ECO:0000256" key="1">
    <source>
        <dbReference type="SAM" id="SignalP"/>
    </source>
</evidence>
<protein>
    <submittedName>
        <fullName evidence="2">Uncharacterized protein</fullName>
    </submittedName>
</protein>
<keyword evidence="1" id="KW-0732">Signal</keyword>
<dbReference type="AlphaFoldDB" id="A0A239MVI2"/>
<organism evidence="2 3">
    <name type="scientific">Actinomadura meyerae</name>
    <dbReference type="NCBI Taxonomy" id="240840"/>
    <lineage>
        <taxon>Bacteria</taxon>
        <taxon>Bacillati</taxon>
        <taxon>Actinomycetota</taxon>
        <taxon>Actinomycetes</taxon>
        <taxon>Streptosporangiales</taxon>
        <taxon>Thermomonosporaceae</taxon>
        <taxon>Actinomadura</taxon>
    </lineage>
</organism>